<feature type="region of interest" description="Disordered" evidence="1">
    <location>
        <begin position="1"/>
        <end position="26"/>
    </location>
</feature>
<sequence length="71" mass="7815">MHCSMERSISAGSTTNASGQTTTMASAAATNTKDDITNNLTHLHGRRFVDIFRPLFLKAINRKFFQLAIDA</sequence>
<name>A0A1B0FQQ4_GLOMM</name>
<dbReference type="Proteomes" id="UP000092444">
    <property type="component" value="Unassembled WGS sequence"/>
</dbReference>
<proteinExistence type="predicted"/>
<reference evidence="2" key="1">
    <citation type="submission" date="2020-05" db="UniProtKB">
        <authorList>
            <consortium name="EnsemblMetazoa"/>
        </authorList>
    </citation>
    <scope>IDENTIFICATION</scope>
    <source>
        <strain evidence="2">Yale</strain>
    </source>
</reference>
<dbReference type="EMBL" id="CCAG010001599">
    <property type="status" value="NOT_ANNOTATED_CDS"/>
    <property type="molecule type" value="Genomic_DNA"/>
</dbReference>
<accession>A0A1B0FQQ4</accession>
<evidence type="ECO:0000256" key="1">
    <source>
        <dbReference type="SAM" id="MobiDB-lite"/>
    </source>
</evidence>
<feature type="compositionally biased region" description="Low complexity" evidence="1">
    <location>
        <begin position="17"/>
        <end position="26"/>
    </location>
</feature>
<dbReference type="EnsemblMetazoa" id="GMOY006301-RA">
    <property type="protein sequence ID" value="GMOY006301-PA"/>
    <property type="gene ID" value="GMOY006301"/>
</dbReference>
<dbReference type="AlphaFoldDB" id="A0A1B0FQQ4"/>
<organism evidence="2 3">
    <name type="scientific">Glossina morsitans morsitans</name>
    <name type="common">Savannah tsetse fly</name>
    <dbReference type="NCBI Taxonomy" id="37546"/>
    <lineage>
        <taxon>Eukaryota</taxon>
        <taxon>Metazoa</taxon>
        <taxon>Ecdysozoa</taxon>
        <taxon>Arthropoda</taxon>
        <taxon>Hexapoda</taxon>
        <taxon>Insecta</taxon>
        <taxon>Pterygota</taxon>
        <taxon>Neoptera</taxon>
        <taxon>Endopterygota</taxon>
        <taxon>Diptera</taxon>
        <taxon>Brachycera</taxon>
        <taxon>Muscomorpha</taxon>
        <taxon>Hippoboscoidea</taxon>
        <taxon>Glossinidae</taxon>
        <taxon>Glossina</taxon>
    </lineage>
</organism>
<keyword evidence="3" id="KW-1185">Reference proteome</keyword>
<evidence type="ECO:0000313" key="2">
    <source>
        <dbReference type="EnsemblMetazoa" id="GMOY006301-PA"/>
    </source>
</evidence>
<protein>
    <submittedName>
        <fullName evidence="2">Uncharacterized protein</fullName>
    </submittedName>
</protein>
<evidence type="ECO:0000313" key="3">
    <source>
        <dbReference type="Proteomes" id="UP000092444"/>
    </source>
</evidence>